<organism evidence="12 13">
    <name type="scientific">Tautonia sociabilis</name>
    <dbReference type="NCBI Taxonomy" id="2080755"/>
    <lineage>
        <taxon>Bacteria</taxon>
        <taxon>Pseudomonadati</taxon>
        <taxon>Planctomycetota</taxon>
        <taxon>Planctomycetia</taxon>
        <taxon>Isosphaerales</taxon>
        <taxon>Isosphaeraceae</taxon>
        <taxon>Tautonia</taxon>
    </lineage>
</organism>
<dbReference type="Pfam" id="PF02446">
    <property type="entry name" value="Glyco_hydro_77"/>
    <property type="match status" value="1"/>
</dbReference>
<dbReference type="RefSeq" id="WP_126726349.1">
    <property type="nucleotide sequence ID" value="NZ_RYZH01000029.1"/>
</dbReference>
<evidence type="ECO:0000256" key="3">
    <source>
        <dbReference type="ARBA" id="ARBA00012560"/>
    </source>
</evidence>
<evidence type="ECO:0000313" key="13">
    <source>
        <dbReference type="Proteomes" id="UP000280296"/>
    </source>
</evidence>
<dbReference type="InterPro" id="IPR017853">
    <property type="entry name" value="GH"/>
</dbReference>
<dbReference type="InterPro" id="IPR003385">
    <property type="entry name" value="Glyco_hydro_77"/>
</dbReference>
<evidence type="ECO:0000256" key="8">
    <source>
        <dbReference type="ARBA" id="ARBA00031423"/>
    </source>
</evidence>
<keyword evidence="7 10" id="KW-0119">Carbohydrate metabolism</keyword>
<name>A0A432MI34_9BACT</name>
<evidence type="ECO:0000256" key="4">
    <source>
        <dbReference type="ARBA" id="ARBA00020295"/>
    </source>
</evidence>
<dbReference type="GO" id="GO:0005975">
    <property type="term" value="P:carbohydrate metabolic process"/>
    <property type="evidence" value="ECO:0007669"/>
    <property type="project" value="InterPro"/>
</dbReference>
<dbReference type="SUPFAM" id="SSF51445">
    <property type="entry name" value="(Trans)glycosidases"/>
    <property type="match status" value="1"/>
</dbReference>
<accession>A0A432MI34</accession>
<reference evidence="12 13" key="1">
    <citation type="submission" date="2018-12" db="EMBL/GenBank/DDBJ databases">
        <authorList>
            <person name="Toschakov S.V."/>
        </authorList>
    </citation>
    <scope>NUCLEOTIDE SEQUENCE [LARGE SCALE GENOMIC DNA]</scope>
    <source>
        <strain evidence="12 13">GM2012</strain>
    </source>
</reference>
<evidence type="ECO:0000256" key="6">
    <source>
        <dbReference type="ARBA" id="ARBA00022679"/>
    </source>
</evidence>
<protein>
    <recommendedName>
        <fullName evidence="4 10">4-alpha-glucanotransferase</fullName>
        <ecNumber evidence="3 10">2.4.1.25</ecNumber>
    </recommendedName>
    <alternativeName>
        <fullName evidence="8 10">Amylomaltase</fullName>
    </alternativeName>
    <alternativeName>
        <fullName evidence="9 10">Disproportionating enzyme</fullName>
    </alternativeName>
</protein>
<dbReference type="EC" id="2.4.1.25" evidence="3 10"/>
<keyword evidence="6 10" id="KW-0808">Transferase</keyword>
<evidence type="ECO:0000256" key="5">
    <source>
        <dbReference type="ARBA" id="ARBA00022676"/>
    </source>
</evidence>
<dbReference type="NCBIfam" id="TIGR00217">
    <property type="entry name" value="malQ"/>
    <property type="match status" value="1"/>
</dbReference>
<comment type="caution">
    <text evidence="12">The sequence shown here is derived from an EMBL/GenBank/DDBJ whole genome shotgun (WGS) entry which is preliminary data.</text>
</comment>
<evidence type="ECO:0000256" key="9">
    <source>
        <dbReference type="ARBA" id="ARBA00031501"/>
    </source>
</evidence>
<dbReference type="Proteomes" id="UP000280296">
    <property type="component" value="Unassembled WGS sequence"/>
</dbReference>
<dbReference type="AlphaFoldDB" id="A0A432MI34"/>
<dbReference type="Gene3D" id="3.20.20.80">
    <property type="entry name" value="Glycosidases"/>
    <property type="match status" value="1"/>
</dbReference>
<evidence type="ECO:0000256" key="11">
    <source>
        <dbReference type="SAM" id="MobiDB-lite"/>
    </source>
</evidence>
<dbReference type="EMBL" id="RYZH01000029">
    <property type="protein sequence ID" value="RUL86866.1"/>
    <property type="molecule type" value="Genomic_DNA"/>
</dbReference>
<dbReference type="OrthoDB" id="9811841at2"/>
<dbReference type="PANTHER" id="PTHR32438">
    <property type="entry name" value="4-ALPHA-GLUCANOTRANSFERASE DPE1, CHLOROPLASTIC/AMYLOPLASTIC"/>
    <property type="match status" value="1"/>
</dbReference>
<comment type="similarity">
    <text evidence="2 10">Belongs to the disproportionating enzyme family.</text>
</comment>
<reference evidence="12 13" key="2">
    <citation type="submission" date="2019-01" db="EMBL/GenBank/DDBJ databases">
        <title>Tautonia sociabilis, a novel thermotolerant planctomycete of Isosphaeraceae family, isolated from a 4000 m deep subterranean habitat.</title>
        <authorList>
            <person name="Kovaleva O.L."/>
            <person name="Elcheninov A.G."/>
            <person name="Van Heerden E."/>
            <person name="Toshchakov S.V."/>
            <person name="Novikov A."/>
            <person name="Bonch-Osmolovskaya E.A."/>
            <person name="Kublanov I.V."/>
        </authorList>
    </citation>
    <scope>NUCLEOTIDE SEQUENCE [LARGE SCALE GENOMIC DNA]</scope>
    <source>
        <strain evidence="12 13">GM2012</strain>
    </source>
</reference>
<evidence type="ECO:0000256" key="10">
    <source>
        <dbReference type="RuleBase" id="RU361207"/>
    </source>
</evidence>
<evidence type="ECO:0000256" key="2">
    <source>
        <dbReference type="ARBA" id="ARBA00005684"/>
    </source>
</evidence>
<dbReference type="NCBIfam" id="NF011080">
    <property type="entry name" value="PRK14508.1-3"/>
    <property type="match status" value="1"/>
</dbReference>
<dbReference type="PANTHER" id="PTHR32438:SF5">
    <property type="entry name" value="4-ALPHA-GLUCANOTRANSFERASE DPE1, CHLOROPLASTIC_AMYLOPLASTIC"/>
    <property type="match status" value="1"/>
</dbReference>
<evidence type="ECO:0000256" key="1">
    <source>
        <dbReference type="ARBA" id="ARBA00000439"/>
    </source>
</evidence>
<evidence type="ECO:0000256" key="7">
    <source>
        <dbReference type="ARBA" id="ARBA00023277"/>
    </source>
</evidence>
<keyword evidence="13" id="KW-1185">Reference proteome</keyword>
<dbReference type="GO" id="GO:0004134">
    <property type="term" value="F:4-alpha-glucanotransferase activity"/>
    <property type="evidence" value="ECO:0007669"/>
    <property type="project" value="UniProtKB-EC"/>
</dbReference>
<proteinExistence type="inferred from homology"/>
<feature type="region of interest" description="Disordered" evidence="11">
    <location>
        <begin position="516"/>
        <end position="552"/>
    </location>
</feature>
<gene>
    <name evidence="12" type="primary">malQ</name>
    <name evidence="12" type="ORF">TsocGM_15390</name>
</gene>
<keyword evidence="5 10" id="KW-0328">Glycosyltransferase</keyword>
<sequence length="552" mass="61175">MDLPRASGILLHLTSLPGRFGIGDLGPAADWFLDVLVETGQRWWQMLPVGPAGAGDSPYASPSSFAGNPMLISPELLAEQGLLTPEELADVPELPADRVDFAAVGAAKGRLLRLAASRFRPDDGFDAFRHRAADWLDDYCRYNALKRRFGGLPWSEWDRELADRVPDALRRCDRELADEIAFVRFEQYMFERQWESFRDRCRARGIGLIGDLPIFVAFDGADAWAHRDLFRLDANGRPSHTAGVPPDYFNELGQDWGNPLYRWDSHLKDEFAWWSRRVSTALERFDLLRFDHFRGLEACYSIPVEAENAADSRCGWEPSPGHALLSAVRRALGGRLPLIAEDLGVITPGVEALRDDFGLPGMRVLQFAFGNDPLADAYLPHAYIRNCVAYTGTHDNDTTLGWFTCPPGSTTQPIEEIEAERSFVRRYLGPGWSDDVPRGFVRLAWGSVADTAIAPLQDVLGLGSEARMNTPGVGEGNWGWRFRADAFTPEIRSWLAELTAVFNRWNGPIPQAYRTRLGSSGVEAPGAHASGDDPRSQAPAPAARTPDPGSGR</sequence>
<evidence type="ECO:0000313" key="12">
    <source>
        <dbReference type="EMBL" id="RUL86866.1"/>
    </source>
</evidence>
<comment type="catalytic activity">
    <reaction evidence="1 10">
        <text>Transfers a segment of a (1-&gt;4)-alpha-D-glucan to a new position in an acceptor, which may be glucose or a (1-&gt;4)-alpha-D-glucan.</text>
        <dbReference type="EC" id="2.4.1.25"/>
    </reaction>
</comment>